<reference evidence="1 2" key="1">
    <citation type="submission" date="2019-07" db="EMBL/GenBank/DDBJ databases">
        <authorList>
            <person name="Kim J."/>
        </authorList>
    </citation>
    <scope>NUCLEOTIDE SEQUENCE [LARGE SCALE GENOMIC DNA]</scope>
    <source>
        <strain evidence="1 2">G13</strain>
    </source>
</reference>
<comment type="caution">
    <text evidence="1">The sequence shown here is derived from an EMBL/GenBank/DDBJ whole genome shotgun (WGS) entry which is preliminary data.</text>
</comment>
<organism evidence="1 2">
    <name type="scientific">Cohnella terricola</name>
    <dbReference type="NCBI Taxonomy" id="1289167"/>
    <lineage>
        <taxon>Bacteria</taxon>
        <taxon>Bacillati</taxon>
        <taxon>Bacillota</taxon>
        <taxon>Bacilli</taxon>
        <taxon>Bacillales</taxon>
        <taxon>Paenibacillaceae</taxon>
        <taxon>Cohnella</taxon>
    </lineage>
</organism>
<gene>
    <name evidence="1" type="ORF">FPZ45_02280</name>
</gene>
<accession>A0A559JXA2</accession>
<dbReference type="EMBL" id="VNJJ01000001">
    <property type="protein sequence ID" value="TVY04430.1"/>
    <property type="molecule type" value="Genomic_DNA"/>
</dbReference>
<proteinExistence type="predicted"/>
<protein>
    <submittedName>
        <fullName evidence="1">Uncharacterized protein</fullName>
    </submittedName>
</protein>
<dbReference type="RefSeq" id="WP_144697941.1">
    <property type="nucleotide sequence ID" value="NZ_VNJJ01000001.1"/>
</dbReference>
<sequence length="61" mass="6755">MKLSQKTFRQATTVCETVATPMDGRSPAVTVCETVATRLRKTVRRVRPDGREHQVVAGTLL</sequence>
<evidence type="ECO:0000313" key="2">
    <source>
        <dbReference type="Proteomes" id="UP000316330"/>
    </source>
</evidence>
<dbReference type="AlphaFoldDB" id="A0A559JXA2"/>
<evidence type="ECO:0000313" key="1">
    <source>
        <dbReference type="EMBL" id="TVY04430.1"/>
    </source>
</evidence>
<dbReference type="Proteomes" id="UP000316330">
    <property type="component" value="Unassembled WGS sequence"/>
</dbReference>
<name>A0A559JXA2_9BACL</name>
<keyword evidence="2" id="KW-1185">Reference proteome</keyword>